<keyword evidence="7" id="KW-0732">Signal</keyword>
<reference evidence="9" key="1">
    <citation type="submission" date="2021-12" db="EMBL/GenBank/DDBJ databases">
        <authorList>
            <person name="King R."/>
        </authorList>
    </citation>
    <scope>NUCLEOTIDE SEQUENCE</scope>
</reference>
<feature type="signal peptide" evidence="7">
    <location>
        <begin position="1"/>
        <end position="19"/>
    </location>
</feature>
<dbReference type="EMBL" id="OU963908">
    <property type="protein sequence ID" value="CAH0399743.1"/>
    <property type="molecule type" value="Genomic_DNA"/>
</dbReference>
<organism evidence="9 10">
    <name type="scientific">Chilo suppressalis</name>
    <name type="common">Asiatic rice borer moth</name>
    <dbReference type="NCBI Taxonomy" id="168631"/>
    <lineage>
        <taxon>Eukaryota</taxon>
        <taxon>Metazoa</taxon>
        <taxon>Ecdysozoa</taxon>
        <taxon>Arthropoda</taxon>
        <taxon>Hexapoda</taxon>
        <taxon>Insecta</taxon>
        <taxon>Pterygota</taxon>
        <taxon>Neoptera</taxon>
        <taxon>Endopterygota</taxon>
        <taxon>Lepidoptera</taxon>
        <taxon>Glossata</taxon>
        <taxon>Ditrysia</taxon>
        <taxon>Pyraloidea</taxon>
        <taxon>Crambidae</taxon>
        <taxon>Crambinae</taxon>
        <taxon>Chilo</taxon>
    </lineage>
</organism>
<feature type="domain" description="Peptidase S1" evidence="8">
    <location>
        <begin position="58"/>
        <end position="306"/>
    </location>
</feature>
<dbReference type="SUPFAM" id="SSF50494">
    <property type="entry name" value="Trypsin-like serine proteases"/>
    <property type="match status" value="1"/>
</dbReference>
<keyword evidence="3 6" id="KW-0378">Hydrolase</keyword>
<evidence type="ECO:0000313" key="9">
    <source>
        <dbReference type="EMBL" id="CAH0399743.1"/>
    </source>
</evidence>
<keyword evidence="4 6" id="KW-0720">Serine protease</keyword>
<protein>
    <recommendedName>
        <fullName evidence="8">Peptidase S1 domain-containing protein</fullName>
    </recommendedName>
</protein>
<dbReference type="PRINTS" id="PR00722">
    <property type="entry name" value="CHYMOTRYPSIN"/>
</dbReference>
<evidence type="ECO:0000256" key="2">
    <source>
        <dbReference type="ARBA" id="ARBA00022670"/>
    </source>
</evidence>
<dbReference type="InterPro" id="IPR050430">
    <property type="entry name" value="Peptidase_S1"/>
</dbReference>
<dbReference type="InterPro" id="IPR001314">
    <property type="entry name" value="Peptidase_S1A"/>
</dbReference>
<dbReference type="Pfam" id="PF00089">
    <property type="entry name" value="Trypsin"/>
    <property type="match status" value="1"/>
</dbReference>
<evidence type="ECO:0000259" key="8">
    <source>
        <dbReference type="PROSITE" id="PS50240"/>
    </source>
</evidence>
<sequence>MIKVIIFFIIMFLPFNLESEGTVQFVNLEENETIFDFNDVIKENANFEKYSDICQLRIVGGYEVPITTVPYQISLRKSMYAGYIWYTFCGGSLITFKFVITATHCFVTPGFNNWRNSIRAVAGTTESIVNIFVSSREHTRRIRNYYVHKNYDNQMWINDISVLEVPTPQNMEYAFIESEEVKPIRMHVPSMDIDVNEGVYCAVSGFGLLEHYKRSENLRMVCVPIVSNRRCSYYYRSSKIHPTCLCAGENTKDSCEGDSGGPLVCGGVLVGLVSWGGICGVQPGVYTRVASFTTGDMVPFVAKLAVKLAQINFILLACVLTLFTT</sequence>
<keyword evidence="10" id="KW-1185">Reference proteome</keyword>
<accession>A0ABN8AZZ0</accession>
<dbReference type="PROSITE" id="PS00135">
    <property type="entry name" value="TRYPSIN_SER"/>
    <property type="match status" value="1"/>
</dbReference>
<proteinExistence type="inferred from homology"/>
<dbReference type="Gene3D" id="2.40.10.10">
    <property type="entry name" value="Trypsin-like serine proteases"/>
    <property type="match status" value="1"/>
</dbReference>
<evidence type="ECO:0000256" key="6">
    <source>
        <dbReference type="RuleBase" id="RU363034"/>
    </source>
</evidence>
<evidence type="ECO:0000256" key="7">
    <source>
        <dbReference type="SAM" id="SignalP"/>
    </source>
</evidence>
<keyword evidence="5" id="KW-1015">Disulfide bond</keyword>
<dbReference type="CDD" id="cd00190">
    <property type="entry name" value="Tryp_SPc"/>
    <property type="match status" value="1"/>
</dbReference>
<evidence type="ECO:0000256" key="5">
    <source>
        <dbReference type="ARBA" id="ARBA00023157"/>
    </source>
</evidence>
<dbReference type="InterPro" id="IPR009003">
    <property type="entry name" value="Peptidase_S1_PA"/>
</dbReference>
<dbReference type="PANTHER" id="PTHR24276:SF91">
    <property type="entry name" value="AT26814P-RELATED"/>
    <property type="match status" value="1"/>
</dbReference>
<dbReference type="InterPro" id="IPR033116">
    <property type="entry name" value="TRYPSIN_SER"/>
</dbReference>
<dbReference type="SMART" id="SM00020">
    <property type="entry name" value="Tryp_SPc"/>
    <property type="match status" value="1"/>
</dbReference>
<dbReference type="InterPro" id="IPR043504">
    <property type="entry name" value="Peptidase_S1_PA_chymotrypsin"/>
</dbReference>
<keyword evidence="2 6" id="KW-0645">Protease</keyword>
<dbReference type="InterPro" id="IPR018114">
    <property type="entry name" value="TRYPSIN_HIS"/>
</dbReference>
<dbReference type="PANTHER" id="PTHR24276">
    <property type="entry name" value="POLYSERASE-RELATED"/>
    <property type="match status" value="1"/>
</dbReference>
<name>A0ABN8AZZ0_CHISP</name>
<evidence type="ECO:0000256" key="4">
    <source>
        <dbReference type="ARBA" id="ARBA00022825"/>
    </source>
</evidence>
<evidence type="ECO:0000256" key="3">
    <source>
        <dbReference type="ARBA" id="ARBA00022801"/>
    </source>
</evidence>
<comment type="similarity">
    <text evidence="1">Belongs to the peptidase S1 family.</text>
</comment>
<dbReference type="InterPro" id="IPR001254">
    <property type="entry name" value="Trypsin_dom"/>
</dbReference>
<evidence type="ECO:0000256" key="1">
    <source>
        <dbReference type="ARBA" id="ARBA00007664"/>
    </source>
</evidence>
<dbReference type="PROSITE" id="PS00134">
    <property type="entry name" value="TRYPSIN_HIS"/>
    <property type="match status" value="1"/>
</dbReference>
<dbReference type="Proteomes" id="UP001153292">
    <property type="component" value="Chromosome 15"/>
</dbReference>
<feature type="chain" id="PRO_5047239661" description="Peptidase S1 domain-containing protein" evidence="7">
    <location>
        <begin position="20"/>
        <end position="325"/>
    </location>
</feature>
<evidence type="ECO:0000313" key="10">
    <source>
        <dbReference type="Proteomes" id="UP001153292"/>
    </source>
</evidence>
<dbReference type="PROSITE" id="PS50240">
    <property type="entry name" value="TRYPSIN_DOM"/>
    <property type="match status" value="1"/>
</dbReference>
<gene>
    <name evidence="9" type="ORF">CHILSU_LOCUS2902</name>
</gene>